<keyword evidence="4" id="KW-1185">Reference proteome</keyword>
<dbReference type="GO" id="GO:0005634">
    <property type="term" value="C:nucleus"/>
    <property type="evidence" value="ECO:0007669"/>
    <property type="project" value="UniProtKB-SubCell"/>
</dbReference>
<feature type="domain" description="HTH psq-type" evidence="2">
    <location>
        <begin position="22"/>
        <end position="53"/>
    </location>
</feature>
<dbReference type="GO" id="GO:0003677">
    <property type="term" value="F:DNA binding"/>
    <property type="evidence" value="ECO:0007669"/>
    <property type="project" value="InterPro"/>
</dbReference>
<protein>
    <recommendedName>
        <fullName evidence="2">HTH psq-type domain-containing protein</fullName>
    </recommendedName>
</protein>
<dbReference type="AlphaFoldDB" id="A0AAV1KG56"/>
<reference evidence="3 4" key="1">
    <citation type="submission" date="2023-11" db="EMBL/GenBank/DDBJ databases">
        <authorList>
            <person name="Hedman E."/>
            <person name="Englund M."/>
            <person name="Stromberg M."/>
            <person name="Nyberg Akerstrom W."/>
            <person name="Nylinder S."/>
            <person name="Jareborg N."/>
            <person name="Kallberg Y."/>
            <person name="Kronander E."/>
        </authorList>
    </citation>
    <scope>NUCLEOTIDE SEQUENCE [LARGE SCALE GENOMIC DNA]</scope>
</reference>
<dbReference type="InterPro" id="IPR007889">
    <property type="entry name" value="HTH_Psq"/>
</dbReference>
<dbReference type="Proteomes" id="UP001314205">
    <property type="component" value="Unassembled WGS sequence"/>
</dbReference>
<dbReference type="Pfam" id="PF05225">
    <property type="entry name" value="HTH_psq"/>
    <property type="match status" value="1"/>
</dbReference>
<evidence type="ECO:0000313" key="3">
    <source>
        <dbReference type="EMBL" id="CAK1581790.1"/>
    </source>
</evidence>
<dbReference type="EMBL" id="CAVLGL010000035">
    <property type="protein sequence ID" value="CAK1581790.1"/>
    <property type="molecule type" value="Genomic_DNA"/>
</dbReference>
<organism evidence="3 4">
    <name type="scientific">Parnassius mnemosyne</name>
    <name type="common">clouded apollo</name>
    <dbReference type="NCBI Taxonomy" id="213953"/>
    <lineage>
        <taxon>Eukaryota</taxon>
        <taxon>Metazoa</taxon>
        <taxon>Ecdysozoa</taxon>
        <taxon>Arthropoda</taxon>
        <taxon>Hexapoda</taxon>
        <taxon>Insecta</taxon>
        <taxon>Pterygota</taxon>
        <taxon>Neoptera</taxon>
        <taxon>Endopterygota</taxon>
        <taxon>Lepidoptera</taxon>
        <taxon>Glossata</taxon>
        <taxon>Ditrysia</taxon>
        <taxon>Papilionoidea</taxon>
        <taxon>Papilionidae</taxon>
        <taxon>Parnassiinae</taxon>
        <taxon>Parnassini</taxon>
        <taxon>Parnassius</taxon>
        <taxon>Driopa</taxon>
    </lineage>
</organism>
<dbReference type="InterPro" id="IPR009057">
    <property type="entry name" value="Homeodomain-like_sf"/>
</dbReference>
<evidence type="ECO:0000256" key="1">
    <source>
        <dbReference type="ARBA" id="ARBA00004123"/>
    </source>
</evidence>
<comment type="caution">
    <text evidence="3">The sequence shown here is derived from an EMBL/GenBank/DDBJ whole genome shotgun (WGS) entry which is preliminary data.</text>
</comment>
<evidence type="ECO:0000259" key="2">
    <source>
        <dbReference type="Pfam" id="PF05225"/>
    </source>
</evidence>
<gene>
    <name evidence="3" type="ORF">PARMNEM_LOCUS3414</name>
</gene>
<sequence>MPRVYKPNPCGKRYKKYPKELLEQALRDYCNGSGSLSEIAQKFGINKSVLYRHSIKNMKTQGGQTFLSKETELAFIKYINLCAGWGYPLETYDLRLNCGLFRHYKEYFAQLRISLNDIPIDNIVNYDETNLADDPDRKQIITKRGTKYPERVMNHTKAAVSIMKACTAAEEGRFPLSPFTTPTGRYGLVDILDRHYTANTMDIVEPKSKKA</sequence>
<evidence type="ECO:0000313" key="4">
    <source>
        <dbReference type="Proteomes" id="UP001314205"/>
    </source>
</evidence>
<accession>A0AAV1KG56</accession>
<name>A0AAV1KG56_9NEOP</name>
<proteinExistence type="predicted"/>
<dbReference type="SUPFAM" id="SSF46689">
    <property type="entry name" value="Homeodomain-like"/>
    <property type="match status" value="1"/>
</dbReference>
<comment type="subcellular location">
    <subcellularLocation>
        <location evidence="1">Nucleus</location>
    </subcellularLocation>
</comment>